<dbReference type="EMBL" id="CP021404">
    <property type="protein sequence ID" value="ATI43171.1"/>
    <property type="molecule type" value="Genomic_DNA"/>
</dbReference>
<organism evidence="3 4">
    <name type="scientific">Pacificitalea manganoxidans</name>
    <dbReference type="NCBI Taxonomy" id="1411902"/>
    <lineage>
        <taxon>Bacteria</taxon>
        <taxon>Pseudomonadati</taxon>
        <taxon>Pseudomonadota</taxon>
        <taxon>Alphaproteobacteria</taxon>
        <taxon>Rhodobacterales</taxon>
        <taxon>Paracoccaceae</taxon>
        <taxon>Pacificitalea</taxon>
    </lineage>
</organism>
<dbReference type="Pfam" id="PF13609">
    <property type="entry name" value="Porin_4"/>
    <property type="match status" value="1"/>
</dbReference>
<protein>
    <recommendedName>
        <fullName evidence="2">Porin domain-containing protein</fullName>
    </recommendedName>
</protein>
<proteinExistence type="predicted"/>
<sequence>MKKVLLASTALVGFAGAAAAEVTITGSAEMGIYGGSEIETQFFQDLDVTFSMSGETDGGLSFGASVDLDESDGSGTNVFSTAFEPYDDGGATIFVSGGFGTVTMGDTDGAMDWALTEAGNMGNPGSIADDETSHAGYLGAYLDGAYDGQIVRYDYAVGDFGFAISTEMDDSGDRDAGYALGLKYATMVSGVDMAFGFGYQTVDAGDDDFFGTGFDVDVDAVGVSAVATLASGFTGGIEITQISVEVDGGPFDGDDADIMHYGLGFGYETGPLAMHINYGLFEGDDIADFDGIGVAVGYDLGGGASVLAGYNNSNYLDDEDDYDTFSLGLSMSF</sequence>
<evidence type="ECO:0000313" key="4">
    <source>
        <dbReference type="Proteomes" id="UP000219050"/>
    </source>
</evidence>
<name>A0A291M2H4_9RHOB</name>
<dbReference type="Proteomes" id="UP000219050">
    <property type="component" value="Chromosome"/>
</dbReference>
<dbReference type="InterPro" id="IPR033900">
    <property type="entry name" value="Gram_neg_porin_domain"/>
</dbReference>
<dbReference type="GO" id="GO:0016020">
    <property type="term" value="C:membrane"/>
    <property type="evidence" value="ECO:0007669"/>
    <property type="project" value="InterPro"/>
</dbReference>
<accession>A0A291M2H4</accession>
<feature type="domain" description="Porin" evidence="2">
    <location>
        <begin position="7"/>
        <end position="315"/>
    </location>
</feature>
<keyword evidence="4" id="KW-1185">Reference proteome</keyword>
<feature type="chain" id="PRO_5012109532" description="Porin domain-containing protein" evidence="1">
    <location>
        <begin position="20"/>
        <end position="333"/>
    </location>
</feature>
<dbReference type="AlphaFoldDB" id="A0A291M2H4"/>
<reference evidence="3 4" key="1">
    <citation type="submission" date="2017-05" db="EMBL/GenBank/DDBJ databases">
        <title>Comparative genomic and metabolic analysis of manganese-oxidizing mechanisms in Celeribater manganoxidans DY25T: its adaption to the environment of polymetallic nodule.</title>
        <authorList>
            <person name="Wang X."/>
        </authorList>
    </citation>
    <scope>NUCLEOTIDE SEQUENCE [LARGE SCALE GENOMIC DNA]</scope>
    <source>
        <strain evidence="3 4">DY25</strain>
    </source>
</reference>
<feature type="signal peptide" evidence="1">
    <location>
        <begin position="1"/>
        <end position="19"/>
    </location>
</feature>
<dbReference type="InterPro" id="IPR023614">
    <property type="entry name" value="Porin_dom_sf"/>
</dbReference>
<dbReference type="KEGG" id="cmag:CBW24_14920"/>
<evidence type="ECO:0000313" key="3">
    <source>
        <dbReference type="EMBL" id="ATI43171.1"/>
    </source>
</evidence>
<gene>
    <name evidence="3" type="ORF">CBW24_14920</name>
</gene>
<dbReference type="RefSeq" id="WP_097374037.1">
    <property type="nucleotide sequence ID" value="NZ_CP021404.1"/>
</dbReference>
<evidence type="ECO:0000259" key="2">
    <source>
        <dbReference type="Pfam" id="PF13609"/>
    </source>
</evidence>
<dbReference type="Gene3D" id="2.40.160.10">
    <property type="entry name" value="Porin"/>
    <property type="match status" value="1"/>
</dbReference>
<dbReference type="OrthoDB" id="7326315at2"/>
<dbReference type="GO" id="GO:0015288">
    <property type="term" value="F:porin activity"/>
    <property type="evidence" value="ECO:0007669"/>
    <property type="project" value="InterPro"/>
</dbReference>
<keyword evidence="1" id="KW-0732">Signal</keyword>
<evidence type="ECO:0000256" key="1">
    <source>
        <dbReference type="SAM" id="SignalP"/>
    </source>
</evidence>
<dbReference type="SUPFAM" id="SSF56935">
    <property type="entry name" value="Porins"/>
    <property type="match status" value="1"/>
</dbReference>